<accession>A0ABS5JSA4</accession>
<dbReference type="Proteomes" id="UP000708576">
    <property type="component" value="Unassembled WGS sequence"/>
</dbReference>
<name>A0ABS5JSA4_9BACT</name>
<comment type="caution">
    <text evidence="1">The sequence shown here is derived from an EMBL/GenBank/DDBJ whole genome shotgun (WGS) entry which is preliminary data.</text>
</comment>
<sequence>MSTIEQIESPLDYLGTTSKLCGKALRIYERDKNYRIQPLRIYGKPQNCAARPYVNLFGTKTEEFGLCLKFKSNSGY</sequence>
<evidence type="ECO:0000313" key="2">
    <source>
        <dbReference type="Proteomes" id="UP000708576"/>
    </source>
</evidence>
<dbReference type="EMBL" id="JAGUCO010000002">
    <property type="protein sequence ID" value="MBS2097707.1"/>
    <property type="molecule type" value="Genomic_DNA"/>
</dbReference>
<reference evidence="1 2" key="1">
    <citation type="journal article" date="2015" name="Int. J. Syst. Evol. Microbiol.">
        <title>Carboxylicivirga linearis sp. nov., isolated from a sea cucumber culture pond.</title>
        <authorList>
            <person name="Wang F.Q."/>
            <person name="Zhou Y.X."/>
            <person name="Lin X.Z."/>
            <person name="Chen G.J."/>
            <person name="Du Z.J."/>
        </authorList>
    </citation>
    <scope>NUCLEOTIDE SEQUENCE [LARGE SCALE GENOMIC DNA]</scope>
    <source>
        <strain evidence="1 2">FB218</strain>
    </source>
</reference>
<protein>
    <submittedName>
        <fullName evidence="1">Uncharacterized protein</fullName>
    </submittedName>
</protein>
<evidence type="ECO:0000313" key="1">
    <source>
        <dbReference type="EMBL" id="MBS2097707.1"/>
    </source>
</evidence>
<dbReference type="RefSeq" id="WP_212214452.1">
    <property type="nucleotide sequence ID" value="NZ_JAGUCO010000002.1"/>
</dbReference>
<gene>
    <name evidence="1" type="ORF">KEM10_05405</name>
</gene>
<organism evidence="1 2">
    <name type="scientific">Carboxylicivirga linearis</name>
    <dbReference type="NCBI Taxonomy" id="1628157"/>
    <lineage>
        <taxon>Bacteria</taxon>
        <taxon>Pseudomonadati</taxon>
        <taxon>Bacteroidota</taxon>
        <taxon>Bacteroidia</taxon>
        <taxon>Marinilabiliales</taxon>
        <taxon>Marinilabiliaceae</taxon>
        <taxon>Carboxylicivirga</taxon>
    </lineage>
</organism>
<keyword evidence="2" id="KW-1185">Reference proteome</keyword>
<proteinExistence type="predicted"/>